<feature type="region of interest" description="Disordered" evidence="1">
    <location>
        <begin position="521"/>
        <end position="546"/>
    </location>
</feature>
<dbReference type="InterPro" id="IPR047738">
    <property type="entry name" value="SAV_2336-like_N"/>
</dbReference>
<feature type="region of interest" description="Disordered" evidence="1">
    <location>
        <begin position="765"/>
        <end position="812"/>
    </location>
</feature>
<dbReference type="Proteomes" id="UP000318416">
    <property type="component" value="Unassembled WGS sequence"/>
</dbReference>
<comment type="caution">
    <text evidence="3">The sequence shown here is derived from an EMBL/GenBank/DDBJ whole genome shotgun (WGS) entry which is preliminary data.</text>
</comment>
<organism evidence="3 4">
    <name type="scientific">Kitasatospora atroaurantiaca</name>
    <dbReference type="NCBI Taxonomy" id="285545"/>
    <lineage>
        <taxon>Bacteria</taxon>
        <taxon>Bacillati</taxon>
        <taxon>Actinomycetota</taxon>
        <taxon>Actinomycetes</taxon>
        <taxon>Kitasatosporales</taxon>
        <taxon>Streptomycetaceae</taxon>
        <taxon>Kitasatospora</taxon>
    </lineage>
</organism>
<dbReference type="Pfam" id="PF13676">
    <property type="entry name" value="TIR_2"/>
    <property type="match status" value="1"/>
</dbReference>
<dbReference type="InterPro" id="IPR000157">
    <property type="entry name" value="TIR_dom"/>
</dbReference>
<accession>A0A561EMM6</accession>
<dbReference type="Gene3D" id="3.40.50.10140">
    <property type="entry name" value="Toll/interleukin-1 receptor homology (TIR) domain"/>
    <property type="match status" value="1"/>
</dbReference>
<reference evidence="3 4" key="1">
    <citation type="submission" date="2019-06" db="EMBL/GenBank/DDBJ databases">
        <title>Sequencing the genomes of 1000 actinobacteria strains.</title>
        <authorList>
            <person name="Klenk H.-P."/>
        </authorList>
    </citation>
    <scope>NUCLEOTIDE SEQUENCE [LARGE SCALE GENOMIC DNA]</scope>
    <source>
        <strain evidence="3 4">DSM 41649</strain>
    </source>
</reference>
<gene>
    <name evidence="3" type="ORF">FB465_1843</name>
</gene>
<evidence type="ECO:0000259" key="2">
    <source>
        <dbReference type="Pfam" id="PF13676"/>
    </source>
</evidence>
<dbReference type="InterPro" id="IPR035897">
    <property type="entry name" value="Toll_tir_struct_dom_sf"/>
</dbReference>
<dbReference type="RefSeq" id="WP_145789283.1">
    <property type="nucleotide sequence ID" value="NZ_BAAABR010000036.1"/>
</dbReference>
<dbReference type="NCBIfam" id="NF040588">
    <property type="entry name" value="FxsC_Nterm"/>
    <property type="match status" value="1"/>
</dbReference>
<feature type="compositionally biased region" description="Gly residues" evidence="1">
    <location>
        <begin position="47"/>
        <end position="58"/>
    </location>
</feature>
<dbReference type="GO" id="GO:0007165">
    <property type="term" value="P:signal transduction"/>
    <property type="evidence" value="ECO:0007669"/>
    <property type="project" value="InterPro"/>
</dbReference>
<evidence type="ECO:0000313" key="4">
    <source>
        <dbReference type="Proteomes" id="UP000318416"/>
    </source>
</evidence>
<feature type="domain" description="TIR" evidence="2">
    <location>
        <begin position="822"/>
        <end position="947"/>
    </location>
</feature>
<evidence type="ECO:0000256" key="1">
    <source>
        <dbReference type="SAM" id="MobiDB-lite"/>
    </source>
</evidence>
<proteinExistence type="predicted"/>
<sequence>MSSEPSPVPAPTALDRLSALLTELGLAEPGPVELAELLWLAARGGEDGSGAEPGGGSPRGARRPGSGAAGGGARNGSARGRGPADGQSLRTALHLPSDDPADGVAAAAPVPTPSAPMLARPLALQRALRPLKRQVPDLQRSLLDEAATAHRLAEALRGPGPVRWLPVLRPSTERWLDLHLVLDCGPTMALWRPLALELRTLLLQTGAFRQVALSCLDASGDLLGRRSADARTAVLVLSDCMGPQWRPGVPGARWHRTLHSLARRAPVAVVQPLPERLWPLAALPAAAGVLTVSEAGAPNSAYGFAPFTSAAPGWGEIAVPVMEPTAGWLANWARLVGSPTGGQVVGSALLVGTAPAEPTADSAVGPEPAELAAEELVLRFRAVASREAFALAGLTALTTPALPVMRLLQRASFARPQPQHLAEVVVSGLLREREGRRDHFEFRSGVRELLLHTLPRSTTHRAVGLLARVGEQIAARAGRVPNEFAALAAVEAEESTATAERQAFALISPAALRMLDGPAAPQLQPVAEPGKGPVNAPASAPKLPDPERSRAVLLLTTSRAFPGDPLGQDDLRAQNDLTTLVAALSSPALVGLDPDHIWVGQDDPQGFLTALRTAVSEAEDALVVYVGGETVPIPGEGPALGSPAQGVNPSLSWSSLMALVGTESRARKRLMLFDGWVGADSAATLSEAVPTMLTVDQLIRVRPQGGRSLASWLNQTLRDGKPGGPPELTVHEIVDGLCAIWVEEREAVPGVLDFNLPDRPYEPPFLLSRNPAVTGLTSPESQMQPQTQTQTQPPTVRRPAGPSHSRPRRLEPDAVASTQPYFFLSHAPSEKERAFVERLFNDLCEEVLQLTDLPAEVPAGYLDSGEQPNAAAELRSTEALAVCRVFVPLYSPRYFLSERCGQEWSAFAQRPRGSGRLSGVVPALWAPVRGAELPTVAGRLRYVDSSLGPEYASEGLYGLATLRPLRAQYELAVHRLATRIVDVAHATRIPPGRPLSRAALGNAFTT</sequence>
<dbReference type="AlphaFoldDB" id="A0A561EMM6"/>
<dbReference type="EMBL" id="VIVR01000001">
    <property type="protein sequence ID" value="TWE16850.1"/>
    <property type="molecule type" value="Genomic_DNA"/>
</dbReference>
<evidence type="ECO:0000313" key="3">
    <source>
        <dbReference type="EMBL" id="TWE16850.1"/>
    </source>
</evidence>
<feature type="compositionally biased region" description="Low complexity" evidence="1">
    <location>
        <begin position="784"/>
        <end position="795"/>
    </location>
</feature>
<feature type="region of interest" description="Disordered" evidence="1">
    <location>
        <begin position="44"/>
        <end position="116"/>
    </location>
</feature>
<feature type="compositionally biased region" description="Low complexity" evidence="1">
    <location>
        <begin position="102"/>
        <end position="116"/>
    </location>
</feature>
<keyword evidence="4" id="KW-1185">Reference proteome</keyword>
<name>A0A561EMM6_9ACTN</name>
<dbReference type="InterPro" id="IPR047603">
    <property type="entry name" value="FxsC_N"/>
</dbReference>
<dbReference type="NCBIfam" id="NF041121">
    <property type="entry name" value="SAV_2336_NTERM"/>
    <property type="match status" value="1"/>
</dbReference>
<protein>
    <recommendedName>
        <fullName evidence="2">TIR domain-containing protein</fullName>
    </recommendedName>
</protein>
<dbReference type="OrthoDB" id="4495511at2"/>